<name>A0A7I8DI18_9BACL</name>
<dbReference type="EMBL" id="AP023366">
    <property type="protein sequence ID" value="BCJ87491.1"/>
    <property type="molecule type" value="Genomic_DNA"/>
</dbReference>
<protein>
    <submittedName>
        <fullName evidence="1">Uncharacterized protein</fullName>
    </submittedName>
</protein>
<proteinExistence type="predicted"/>
<evidence type="ECO:0000313" key="2">
    <source>
        <dbReference type="Proteomes" id="UP000593802"/>
    </source>
</evidence>
<reference evidence="1 2" key="1">
    <citation type="submission" date="2020-08" db="EMBL/GenBank/DDBJ databases">
        <title>Complete Genome Sequence of Effusibacillus dendaii Strain skT53, Isolated from Farmland soil.</title>
        <authorList>
            <person name="Konishi T."/>
            <person name="Kawasaki H."/>
        </authorList>
    </citation>
    <scope>NUCLEOTIDE SEQUENCE [LARGE SCALE GENOMIC DNA]</scope>
    <source>
        <strain evidence="2">skT53</strain>
    </source>
</reference>
<dbReference type="AlphaFoldDB" id="A0A7I8DI18"/>
<dbReference type="KEGG" id="eff:skT53_24760"/>
<accession>A0A7I8DI18</accession>
<sequence>MVNYICLDCDTHEEIPLSVVRDFDAMDLGDESVAPRFSCEQCGGEMYPEYYKGIHGIEYRITDVRPI</sequence>
<organism evidence="1 2">
    <name type="scientific">Effusibacillus dendaii</name>
    <dbReference type="NCBI Taxonomy" id="2743772"/>
    <lineage>
        <taxon>Bacteria</taxon>
        <taxon>Bacillati</taxon>
        <taxon>Bacillota</taxon>
        <taxon>Bacilli</taxon>
        <taxon>Bacillales</taxon>
        <taxon>Alicyclobacillaceae</taxon>
        <taxon>Effusibacillus</taxon>
    </lineage>
</organism>
<keyword evidence="2" id="KW-1185">Reference proteome</keyword>
<gene>
    <name evidence="1" type="ORF">skT53_24760</name>
</gene>
<dbReference type="Proteomes" id="UP000593802">
    <property type="component" value="Chromosome"/>
</dbReference>
<evidence type="ECO:0000313" key="1">
    <source>
        <dbReference type="EMBL" id="BCJ87491.1"/>
    </source>
</evidence>